<proteinExistence type="predicted"/>
<gene>
    <name evidence="2" type="ORF">GCM10023235_11780</name>
</gene>
<reference evidence="3" key="1">
    <citation type="journal article" date="2019" name="Int. J. Syst. Evol. Microbiol.">
        <title>The Global Catalogue of Microorganisms (GCM) 10K type strain sequencing project: providing services to taxonomists for standard genome sequencing and annotation.</title>
        <authorList>
            <consortium name="The Broad Institute Genomics Platform"/>
            <consortium name="The Broad Institute Genome Sequencing Center for Infectious Disease"/>
            <person name="Wu L."/>
            <person name="Ma J."/>
        </authorList>
    </citation>
    <scope>NUCLEOTIDE SEQUENCE [LARGE SCALE GENOMIC DNA]</scope>
    <source>
        <strain evidence="3">JCM 13006</strain>
    </source>
</reference>
<evidence type="ECO:0000313" key="2">
    <source>
        <dbReference type="EMBL" id="GAA4838252.1"/>
    </source>
</evidence>
<dbReference type="EMBL" id="BAABIS010000001">
    <property type="protein sequence ID" value="GAA4838252.1"/>
    <property type="molecule type" value="Genomic_DNA"/>
</dbReference>
<name>A0ABP9DD75_9ACTN</name>
<evidence type="ECO:0000313" key="3">
    <source>
        <dbReference type="Proteomes" id="UP001501752"/>
    </source>
</evidence>
<feature type="region of interest" description="Disordered" evidence="1">
    <location>
        <begin position="35"/>
        <end position="60"/>
    </location>
</feature>
<keyword evidence="3" id="KW-1185">Reference proteome</keyword>
<accession>A0ABP9DD75</accession>
<dbReference type="RefSeq" id="WP_345695683.1">
    <property type="nucleotide sequence ID" value="NZ_BAABIS010000001.1"/>
</dbReference>
<comment type="caution">
    <text evidence="2">The sequence shown here is derived from an EMBL/GenBank/DDBJ whole genome shotgun (WGS) entry which is preliminary data.</text>
</comment>
<protein>
    <submittedName>
        <fullName evidence="2">Uncharacterized protein</fullName>
    </submittedName>
</protein>
<evidence type="ECO:0000256" key="1">
    <source>
        <dbReference type="SAM" id="MobiDB-lite"/>
    </source>
</evidence>
<organism evidence="2 3">
    <name type="scientific">Kitasatospora terrestris</name>
    <dbReference type="NCBI Taxonomy" id="258051"/>
    <lineage>
        <taxon>Bacteria</taxon>
        <taxon>Bacillati</taxon>
        <taxon>Actinomycetota</taxon>
        <taxon>Actinomycetes</taxon>
        <taxon>Kitasatosporales</taxon>
        <taxon>Streptomycetaceae</taxon>
        <taxon>Kitasatospora</taxon>
    </lineage>
</organism>
<sequence>MLETQLDRATRRILRQARFPRYEMLSARRAALDASAKAPAEEPTWPRVETGAPVRRRLGG</sequence>
<dbReference type="Proteomes" id="UP001501752">
    <property type="component" value="Unassembled WGS sequence"/>
</dbReference>